<dbReference type="Proteomes" id="UP000321393">
    <property type="component" value="Unassembled WGS sequence"/>
</dbReference>
<proteinExistence type="predicted"/>
<dbReference type="AlphaFoldDB" id="A0A5A7SZX5"/>
<dbReference type="InterPro" id="IPR004242">
    <property type="entry name" value="Transposase_21"/>
</dbReference>
<accession>A0A5A7SZX5</accession>
<organism evidence="1 3">
    <name type="scientific">Cucumis melo var. makuwa</name>
    <name type="common">Oriental melon</name>
    <dbReference type="NCBI Taxonomy" id="1194695"/>
    <lineage>
        <taxon>Eukaryota</taxon>
        <taxon>Viridiplantae</taxon>
        <taxon>Streptophyta</taxon>
        <taxon>Embryophyta</taxon>
        <taxon>Tracheophyta</taxon>
        <taxon>Spermatophyta</taxon>
        <taxon>Magnoliopsida</taxon>
        <taxon>eudicotyledons</taxon>
        <taxon>Gunneridae</taxon>
        <taxon>Pentapetalae</taxon>
        <taxon>rosids</taxon>
        <taxon>fabids</taxon>
        <taxon>Cucurbitales</taxon>
        <taxon>Cucurbitaceae</taxon>
        <taxon>Benincaseae</taxon>
        <taxon>Cucumis</taxon>
    </lineage>
</organism>
<name>A0A5A7SZX5_CUCMM</name>
<comment type="caution">
    <text evidence="1">The sequence shown here is derived from an EMBL/GenBank/DDBJ whole genome shotgun (WGS) entry which is preliminary data.</text>
</comment>
<reference evidence="3 4" key="1">
    <citation type="submission" date="2019-08" db="EMBL/GenBank/DDBJ databases">
        <title>Draft genome sequences of two oriental melons (Cucumis melo L. var makuwa).</title>
        <authorList>
            <person name="Kwon S.-Y."/>
        </authorList>
    </citation>
    <scope>NUCLEOTIDE SEQUENCE [LARGE SCALE GENOMIC DNA]</scope>
    <source>
        <strain evidence="4">cv. Chang Bougi</strain>
        <strain evidence="3">cv. SW 3</strain>
        <tissue evidence="1">Leaf</tissue>
    </source>
</reference>
<gene>
    <name evidence="2" type="ORF">E5676_scaffold668G00130</name>
    <name evidence="1" type="ORF">E6C27_scaffold3921G00200</name>
</gene>
<dbReference type="Proteomes" id="UP000321947">
    <property type="component" value="Unassembled WGS sequence"/>
</dbReference>
<sequence length="209" mass="24819">MYELKLKLIRGCGTTSTDYWNIPYYTEWVYHGESVSFRVPIEQKEKTEEDRLEDEMLRNIRVDIDEDTINIFQNLLNEARNELYPGRSEFSSNFLVKLMHTDKRIETNDVLRHPADAEGWKNFDYEFPDFASDLRNVRLGLGSDGFNPFGHMSTSYSMWYVVLLPYNLRPWKCMKETKFFMSLLILSPRSSSRKIDVYLQPLIEELKDI</sequence>
<evidence type="ECO:0000313" key="1">
    <source>
        <dbReference type="EMBL" id="KAA0036650.1"/>
    </source>
</evidence>
<dbReference type="EMBL" id="SSTD01003620">
    <property type="protein sequence ID" value="TYK25998.1"/>
    <property type="molecule type" value="Genomic_DNA"/>
</dbReference>
<protein>
    <submittedName>
        <fullName evidence="1">Uncharacterized protein</fullName>
    </submittedName>
</protein>
<dbReference type="EMBL" id="SSTE01019479">
    <property type="protein sequence ID" value="KAA0036650.1"/>
    <property type="molecule type" value="Genomic_DNA"/>
</dbReference>
<evidence type="ECO:0000313" key="3">
    <source>
        <dbReference type="Proteomes" id="UP000321393"/>
    </source>
</evidence>
<dbReference type="Pfam" id="PF02992">
    <property type="entry name" value="Transposase_21"/>
    <property type="match status" value="1"/>
</dbReference>
<evidence type="ECO:0000313" key="2">
    <source>
        <dbReference type="EMBL" id="TYK25998.1"/>
    </source>
</evidence>
<evidence type="ECO:0000313" key="4">
    <source>
        <dbReference type="Proteomes" id="UP000321947"/>
    </source>
</evidence>
<dbReference type="OrthoDB" id="10489649at2759"/>